<gene>
    <name evidence="1" type="ORF">SAMN05216571_10583</name>
</gene>
<organism evidence="1 2">
    <name type="scientific">Onishia taeanensis</name>
    <dbReference type="NCBI Taxonomy" id="284577"/>
    <lineage>
        <taxon>Bacteria</taxon>
        <taxon>Pseudomonadati</taxon>
        <taxon>Pseudomonadota</taxon>
        <taxon>Gammaproteobacteria</taxon>
        <taxon>Oceanospirillales</taxon>
        <taxon>Halomonadaceae</taxon>
        <taxon>Onishia</taxon>
    </lineage>
</organism>
<evidence type="ECO:0000313" key="1">
    <source>
        <dbReference type="EMBL" id="SDG15264.1"/>
    </source>
</evidence>
<reference evidence="1 2" key="1">
    <citation type="submission" date="2016-10" db="EMBL/GenBank/DDBJ databases">
        <authorList>
            <person name="de Groot N.N."/>
        </authorList>
    </citation>
    <scope>NUCLEOTIDE SEQUENCE [LARGE SCALE GENOMIC DNA]</scope>
    <source>
        <strain evidence="1 2">BH539</strain>
    </source>
</reference>
<protein>
    <submittedName>
        <fullName evidence="1">Uncharacterized protein</fullName>
    </submittedName>
</protein>
<sequence length="134" mass="13797">MCAVRVSLPRYKAILIGVGLVAAAGISQLSYADAYPSSSSSGFDESNSLNMEEMQQARGREGINLTNVQSIQNIDTSVDTTTFNVSGDVVTGNVNIQPGSLSSYSGVGVFNITTGNANAVSGAVGISVYIANPQ</sequence>
<keyword evidence="2" id="KW-1185">Reference proteome</keyword>
<name>A0A1G7RX58_9GAMM</name>
<dbReference type="RefSeq" id="WP_092525260.1">
    <property type="nucleotide sequence ID" value="NZ_FNCI01000005.1"/>
</dbReference>
<proteinExistence type="predicted"/>
<dbReference type="AlphaFoldDB" id="A0A1G7RX58"/>
<evidence type="ECO:0000313" key="2">
    <source>
        <dbReference type="Proteomes" id="UP000198641"/>
    </source>
</evidence>
<dbReference type="EMBL" id="FNCI01000005">
    <property type="protein sequence ID" value="SDG15264.1"/>
    <property type="molecule type" value="Genomic_DNA"/>
</dbReference>
<dbReference type="STRING" id="284577.SAMN05216571_10583"/>
<dbReference type="Proteomes" id="UP000198641">
    <property type="component" value="Unassembled WGS sequence"/>
</dbReference>
<dbReference type="OrthoDB" id="6169091at2"/>
<accession>A0A1G7RX58</accession>